<keyword evidence="6" id="KW-0808">Transferase</keyword>
<dbReference type="OMA" id="VHETAIW"/>
<dbReference type="VEuPathDB" id="TrichDB:TVAG_124180"/>
<name>A2EN08_TRIV3</name>
<dbReference type="AlphaFoldDB" id="A2EN08"/>
<comment type="subcellular location">
    <subcellularLocation>
        <location evidence="1">Cytoplasm</location>
    </subcellularLocation>
</comment>
<accession>A2EN08</accession>
<evidence type="ECO:0000259" key="5">
    <source>
        <dbReference type="PROSITE" id="PS50011"/>
    </source>
</evidence>
<dbReference type="GO" id="GO:0004674">
    <property type="term" value="F:protein serine/threonine kinase activity"/>
    <property type="evidence" value="ECO:0000318"/>
    <property type="project" value="GO_Central"/>
</dbReference>
<organism evidence="6 7">
    <name type="scientific">Trichomonas vaginalis (strain ATCC PRA-98 / G3)</name>
    <dbReference type="NCBI Taxonomy" id="412133"/>
    <lineage>
        <taxon>Eukaryota</taxon>
        <taxon>Metamonada</taxon>
        <taxon>Parabasalia</taxon>
        <taxon>Trichomonadida</taxon>
        <taxon>Trichomonadidae</taxon>
        <taxon>Trichomonas</taxon>
    </lineage>
</organism>
<reference evidence="6" key="2">
    <citation type="journal article" date="2007" name="Science">
        <title>Draft genome sequence of the sexually transmitted pathogen Trichomonas vaginalis.</title>
        <authorList>
            <person name="Carlton J.M."/>
            <person name="Hirt R.P."/>
            <person name="Silva J.C."/>
            <person name="Delcher A.L."/>
            <person name="Schatz M."/>
            <person name="Zhao Q."/>
            <person name="Wortman J.R."/>
            <person name="Bidwell S.L."/>
            <person name="Alsmark U.C.M."/>
            <person name="Besteiro S."/>
            <person name="Sicheritz-Ponten T."/>
            <person name="Noel C.J."/>
            <person name="Dacks J.B."/>
            <person name="Foster P.G."/>
            <person name="Simillion C."/>
            <person name="Van de Peer Y."/>
            <person name="Miranda-Saavedra D."/>
            <person name="Barton G.J."/>
            <person name="Westrop G.D."/>
            <person name="Mueller S."/>
            <person name="Dessi D."/>
            <person name="Fiori P.L."/>
            <person name="Ren Q."/>
            <person name="Paulsen I."/>
            <person name="Zhang H."/>
            <person name="Bastida-Corcuera F.D."/>
            <person name="Simoes-Barbosa A."/>
            <person name="Brown M.T."/>
            <person name="Hayes R.D."/>
            <person name="Mukherjee M."/>
            <person name="Okumura C.Y."/>
            <person name="Schneider R."/>
            <person name="Smith A.J."/>
            <person name="Vanacova S."/>
            <person name="Villalvazo M."/>
            <person name="Haas B.J."/>
            <person name="Pertea M."/>
            <person name="Feldblyum T.V."/>
            <person name="Utterback T.R."/>
            <person name="Shu C.L."/>
            <person name="Osoegawa K."/>
            <person name="de Jong P.J."/>
            <person name="Hrdy I."/>
            <person name="Horvathova L."/>
            <person name="Zubacova Z."/>
            <person name="Dolezal P."/>
            <person name="Malik S.B."/>
            <person name="Logsdon J.M. Jr."/>
            <person name="Henze K."/>
            <person name="Gupta A."/>
            <person name="Wang C.C."/>
            <person name="Dunne R.L."/>
            <person name="Upcroft J.A."/>
            <person name="Upcroft P."/>
            <person name="White O."/>
            <person name="Salzberg S.L."/>
            <person name="Tang P."/>
            <person name="Chiu C.-H."/>
            <person name="Lee Y.-S."/>
            <person name="Embley T.M."/>
            <person name="Coombs G.H."/>
            <person name="Mottram J.C."/>
            <person name="Tachezy J."/>
            <person name="Fraser-Liggett C.M."/>
            <person name="Johnson P.J."/>
        </authorList>
    </citation>
    <scope>NUCLEOTIDE SEQUENCE [LARGE SCALE GENOMIC DNA]</scope>
    <source>
        <strain evidence="6">G3</strain>
    </source>
</reference>
<dbReference type="SUPFAM" id="SSF56112">
    <property type="entry name" value="Protein kinase-like (PK-like)"/>
    <property type="match status" value="1"/>
</dbReference>
<dbReference type="InterPro" id="IPR047173">
    <property type="entry name" value="STRAD_A/B-like"/>
</dbReference>
<dbReference type="EMBL" id="DS113435">
    <property type="protein sequence ID" value="EAY05993.1"/>
    <property type="molecule type" value="Genomic_DNA"/>
</dbReference>
<evidence type="ECO:0000256" key="2">
    <source>
        <dbReference type="ARBA" id="ARBA00008874"/>
    </source>
</evidence>
<dbReference type="PROSITE" id="PS50011">
    <property type="entry name" value="PROTEIN_KINASE_DOM"/>
    <property type="match status" value="1"/>
</dbReference>
<dbReference type="OrthoDB" id="10252354at2759"/>
<dbReference type="PANTHER" id="PTHR48014:SF21">
    <property type="entry name" value="SERINE_THREONINE-PROTEIN KINASE FRAY2"/>
    <property type="match status" value="1"/>
</dbReference>
<feature type="coiled-coil region" evidence="4">
    <location>
        <begin position="384"/>
        <end position="421"/>
    </location>
</feature>
<dbReference type="FunFam" id="1.10.510.10:FF:000837">
    <property type="entry name" value="STE family protein kinase"/>
    <property type="match status" value="1"/>
</dbReference>
<evidence type="ECO:0000256" key="1">
    <source>
        <dbReference type="ARBA" id="ARBA00004496"/>
    </source>
</evidence>
<dbReference type="VEuPathDB" id="TrichDB:TVAGG3_0743230"/>
<dbReference type="Gene3D" id="1.10.510.10">
    <property type="entry name" value="Transferase(Phosphotransferase) domain 1"/>
    <property type="match status" value="1"/>
</dbReference>
<comment type="similarity">
    <text evidence="2">Belongs to the protein kinase superfamily. STE Ser/Thr protein kinase family. STE20 subfamily.</text>
</comment>
<proteinExistence type="inferred from homology"/>
<evidence type="ECO:0000256" key="3">
    <source>
        <dbReference type="ARBA" id="ARBA00022490"/>
    </source>
</evidence>
<keyword evidence="7" id="KW-1185">Reference proteome</keyword>
<reference evidence="6" key="1">
    <citation type="submission" date="2006-10" db="EMBL/GenBank/DDBJ databases">
        <authorList>
            <person name="Amadeo P."/>
            <person name="Zhao Q."/>
            <person name="Wortman J."/>
            <person name="Fraser-Liggett C."/>
            <person name="Carlton J."/>
        </authorList>
    </citation>
    <scope>NUCLEOTIDE SEQUENCE</scope>
    <source>
        <strain evidence="6">G3</strain>
    </source>
</reference>
<dbReference type="InParanoid" id="A2EN08"/>
<dbReference type="RefSeq" id="XP_001318216.1">
    <property type="nucleotide sequence ID" value="XM_001318181.1"/>
</dbReference>
<protein>
    <submittedName>
        <fullName evidence="6">STE family protein kinase</fullName>
    </submittedName>
</protein>
<evidence type="ECO:0000313" key="7">
    <source>
        <dbReference type="Proteomes" id="UP000001542"/>
    </source>
</evidence>
<dbReference type="GO" id="GO:0005524">
    <property type="term" value="F:ATP binding"/>
    <property type="evidence" value="ECO:0007669"/>
    <property type="project" value="InterPro"/>
</dbReference>
<dbReference type="InterPro" id="IPR011009">
    <property type="entry name" value="Kinase-like_dom_sf"/>
</dbReference>
<keyword evidence="4" id="KW-0175">Coiled coil</keyword>
<dbReference type="Pfam" id="PF00069">
    <property type="entry name" value="Pkinase"/>
    <property type="match status" value="1"/>
</dbReference>
<dbReference type="KEGG" id="tva:4763865"/>
<dbReference type="SMR" id="A2EN08"/>
<dbReference type="InterPro" id="IPR000719">
    <property type="entry name" value="Prot_kinase_dom"/>
</dbReference>
<dbReference type="eggNOG" id="KOG0582">
    <property type="taxonomic scope" value="Eukaryota"/>
</dbReference>
<dbReference type="GO" id="GO:0043539">
    <property type="term" value="F:protein serine/threonine kinase activator activity"/>
    <property type="evidence" value="ECO:0007669"/>
    <property type="project" value="InterPro"/>
</dbReference>
<dbReference type="STRING" id="5722.A2EN08"/>
<dbReference type="Proteomes" id="UP000001542">
    <property type="component" value="Unassembled WGS sequence"/>
</dbReference>
<dbReference type="GO" id="GO:0005737">
    <property type="term" value="C:cytoplasm"/>
    <property type="evidence" value="ECO:0000318"/>
    <property type="project" value="GO_Central"/>
</dbReference>
<evidence type="ECO:0000313" key="6">
    <source>
        <dbReference type="EMBL" id="EAY05993.1"/>
    </source>
</evidence>
<feature type="domain" description="Protein kinase" evidence="5">
    <location>
        <begin position="10"/>
        <end position="268"/>
    </location>
</feature>
<gene>
    <name evidence="6" type="ORF">TVAG_124180</name>
</gene>
<keyword evidence="3" id="KW-0963">Cytoplasm</keyword>
<sequence length="425" mass="48662">MSFPLVPEQYEILHQVGRGMYSNVYEAKCLANQQTLCVKIINLEDFPYPLENIQKQTSMWSKSSDPNIVQYYGSFVTGAQVWILTEFMDAGSLEDILKYGYPRGIKDELACANIINGFLKALDYFHRCHQIHRNVKSCNVLLNSKGEAKLSDFGLATSLIQGGVRKQACLSMFGDACYMSPEILKNGEGYTCKSDIWSFGLTVIEIATGKMPYQGMKFMESIVNIMEKEAPELPAEFSAPFRDFVKRCLTMDPQKRATSEELLNHRFLKNADEGLQNTLGIINLLPPLHERYEKSKPGESLTQQQPQPKVPDVQFDFDEEEAKAAPRRSSIIVTRKARDHHKKSRFNSVNVTKDVKGQEKVGRFSIHRISNGNKHDKSNQHKRLNQLTEDFKEVSQDVKNLQEEQDDIQKKIFEIQEMIRNYKAK</sequence>
<dbReference type="PANTHER" id="PTHR48014">
    <property type="entry name" value="SERINE/THREONINE-PROTEIN KINASE FRAY2"/>
    <property type="match status" value="1"/>
</dbReference>
<evidence type="ECO:0000256" key="4">
    <source>
        <dbReference type="SAM" id="Coils"/>
    </source>
</evidence>
<keyword evidence="6" id="KW-0418">Kinase</keyword>